<gene>
    <name evidence="2" type="ORF">GMPD_22360</name>
    <name evidence="3" type="ORF">M1B72_12825</name>
</gene>
<organism evidence="2 4">
    <name type="scientific">Geomonas paludis</name>
    <dbReference type="NCBI Taxonomy" id="2740185"/>
    <lineage>
        <taxon>Bacteria</taxon>
        <taxon>Pseudomonadati</taxon>
        <taxon>Thermodesulfobacteriota</taxon>
        <taxon>Desulfuromonadia</taxon>
        <taxon>Geobacterales</taxon>
        <taxon>Geobacteraceae</taxon>
        <taxon>Geomonas</taxon>
    </lineage>
</organism>
<accession>A0A6V8MXC1</accession>
<dbReference type="EMBL" id="BLXY01000003">
    <property type="protein sequence ID" value="GFO64317.1"/>
    <property type="molecule type" value="Genomic_DNA"/>
</dbReference>
<proteinExistence type="predicted"/>
<keyword evidence="5" id="KW-1185">Reference proteome</keyword>
<evidence type="ECO:0000313" key="4">
    <source>
        <dbReference type="Proteomes" id="UP000568888"/>
    </source>
</evidence>
<reference evidence="2" key="2">
    <citation type="journal article" date="2021" name="Int. J. Syst. Evol. Microbiol.">
        <title>Geomonas silvestris sp. nov., Geomonas paludis sp. nov. and Geomonas limicola sp. nov., isolated from terrestrial environments, and emended description of the genus Geomonas.</title>
        <authorList>
            <person name="Itoh H."/>
            <person name="Xu Z."/>
            <person name="Masuda Y."/>
            <person name="Ushijima N."/>
            <person name="Hayakawa C."/>
            <person name="Shiratori Y."/>
            <person name="Senoo K."/>
        </authorList>
    </citation>
    <scope>NUCLEOTIDE SEQUENCE</scope>
    <source>
        <strain evidence="2">Red736</strain>
    </source>
</reference>
<dbReference type="Proteomes" id="UP000568888">
    <property type="component" value="Unassembled WGS sequence"/>
</dbReference>
<keyword evidence="1" id="KW-0812">Transmembrane</keyword>
<protein>
    <submittedName>
        <fullName evidence="3">Flp family type IVb pilin</fullName>
    </submittedName>
</protein>
<dbReference type="AlphaFoldDB" id="A0A6V8MXC1"/>
<evidence type="ECO:0000313" key="3">
    <source>
        <dbReference type="EMBL" id="UPU34334.1"/>
    </source>
</evidence>
<feature type="transmembrane region" description="Helical" evidence="1">
    <location>
        <begin position="27"/>
        <end position="48"/>
    </location>
</feature>
<reference evidence="3" key="3">
    <citation type="submission" date="2022-04" db="EMBL/GenBank/DDBJ databases">
        <authorList>
            <person name="Liu G."/>
        </authorList>
    </citation>
    <scope>NUCLEOTIDE SEQUENCE</scope>
    <source>
        <strain evidence="3">RG22</strain>
    </source>
</reference>
<dbReference type="Pfam" id="PF04964">
    <property type="entry name" value="Flp_Fap"/>
    <property type="match status" value="1"/>
</dbReference>
<dbReference type="EMBL" id="CP096574">
    <property type="protein sequence ID" value="UPU34334.1"/>
    <property type="molecule type" value="Genomic_DNA"/>
</dbReference>
<dbReference type="InterPro" id="IPR007047">
    <property type="entry name" value="Flp_Fap"/>
</dbReference>
<reference evidence="4" key="1">
    <citation type="submission" date="2020-06" db="EMBL/GenBank/DDBJ databases">
        <title>Draft genomic sequecing of Geomonas sp. Red736.</title>
        <authorList>
            <person name="Itoh H."/>
            <person name="Xu Z.X."/>
            <person name="Ushijima N."/>
            <person name="Masuda Y."/>
            <person name="Shiratori Y."/>
            <person name="Senoo K."/>
        </authorList>
    </citation>
    <scope>NUCLEOTIDE SEQUENCE [LARGE SCALE GENOMIC DNA]</scope>
    <source>
        <strain evidence="4">Red736</strain>
    </source>
</reference>
<keyword evidence="1" id="KW-0472">Membrane</keyword>
<evidence type="ECO:0000313" key="2">
    <source>
        <dbReference type="EMBL" id="GFO64317.1"/>
    </source>
</evidence>
<evidence type="ECO:0000313" key="5">
    <source>
        <dbReference type="Proteomes" id="UP000831485"/>
    </source>
</evidence>
<dbReference type="RefSeq" id="WP_246404793.1">
    <property type="nucleotide sequence ID" value="NZ_BLXY01000003.1"/>
</dbReference>
<name>A0A6V8MXC1_9BACT</name>
<dbReference type="Proteomes" id="UP000831485">
    <property type="component" value="Chromosome"/>
</dbReference>
<sequence length="65" mass="6984">MSDWIKMVYLNLLAGVENLKSQKGQGLVEYALILVLIAIVVIVIMTALGGKTCEAFSTVNSALTQ</sequence>
<keyword evidence="1" id="KW-1133">Transmembrane helix</keyword>
<evidence type="ECO:0000256" key="1">
    <source>
        <dbReference type="SAM" id="Phobius"/>
    </source>
</evidence>